<dbReference type="Proteomes" id="UP000624703">
    <property type="component" value="Unassembled WGS sequence"/>
</dbReference>
<dbReference type="AlphaFoldDB" id="A0A8J7MF58"/>
<evidence type="ECO:0000313" key="4">
    <source>
        <dbReference type="Proteomes" id="UP000624703"/>
    </source>
</evidence>
<organism evidence="3 4">
    <name type="scientific">Persicirhabdus sediminis</name>
    <dbReference type="NCBI Taxonomy" id="454144"/>
    <lineage>
        <taxon>Bacteria</taxon>
        <taxon>Pseudomonadati</taxon>
        <taxon>Verrucomicrobiota</taxon>
        <taxon>Verrucomicrobiia</taxon>
        <taxon>Verrucomicrobiales</taxon>
        <taxon>Verrucomicrobiaceae</taxon>
        <taxon>Persicirhabdus</taxon>
    </lineage>
</organism>
<dbReference type="InterPro" id="IPR058840">
    <property type="entry name" value="AAA_SelU"/>
</dbReference>
<name>A0A8J7MF58_9BACT</name>
<dbReference type="PANTHER" id="PTHR30401:SF0">
    <property type="entry name" value="TRNA 2-SELENOURIDINE SYNTHASE"/>
    <property type="match status" value="1"/>
</dbReference>
<dbReference type="InterPro" id="IPR017582">
    <property type="entry name" value="SelU"/>
</dbReference>
<evidence type="ECO:0000259" key="2">
    <source>
        <dbReference type="PROSITE" id="PS50206"/>
    </source>
</evidence>
<dbReference type="GO" id="GO:0004792">
    <property type="term" value="F:thiosulfate-cyanide sulfurtransferase activity"/>
    <property type="evidence" value="ECO:0007669"/>
    <property type="project" value="InterPro"/>
</dbReference>
<evidence type="ECO:0000313" key="3">
    <source>
        <dbReference type="EMBL" id="MBK1791566.1"/>
    </source>
</evidence>
<proteinExistence type="predicted"/>
<evidence type="ECO:0000256" key="1">
    <source>
        <dbReference type="ARBA" id="ARBA00023266"/>
    </source>
</evidence>
<dbReference type="GO" id="GO:0043828">
    <property type="term" value="F:tRNA 2-selenouridine synthase activity"/>
    <property type="evidence" value="ECO:0007669"/>
    <property type="project" value="InterPro"/>
</dbReference>
<keyword evidence="4" id="KW-1185">Reference proteome</keyword>
<dbReference type="SUPFAM" id="SSF52821">
    <property type="entry name" value="Rhodanese/Cell cycle control phosphatase"/>
    <property type="match status" value="1"/>
</dbReference>
<dbReference type="NCBIfam" id="NF008752">
    <property type="entry name" value="PRK11784.1-4"/>
    <property type="match status" value="1"/>
</dbReference>
<dbReference type="NCBIfam" id="TIGR03167">
    <property type="entry name" value="tRNA_sel_U_synt"/>
    <property type="match status" value="1"/>
</dbReference>
<dbReference type="PROSITE" id="PS00380">
    <property type="entry name" value="RHODANESE_1"/>
    <property type="match status" value="1"/>
</dbReference>
<dbReference type="RefSeq" id="WP_200311566.1">
    <property type="nucleotide sequence ID" value="NZ_JAENIM010000039.1"/>
</dbReference>
<accession>A0A8J7MF58</accession>
<comment type="caution">
    <text evidence="3">The sequence shown here is derived from an EMBL/GenBank/DDBJ whole genome shotgun (WGS) entry which is preliminary data.</text>
</comment>
<feature type="domain" description="Rhodanese" evidence="2">
    <location>
        <begin position="19"/>
        <end position="134"/>
    </location>
</feature>
<dbReference type="NCBIfam" id="NF008750">
    <property type="entry name" value="PRK11784.1-2"/>
    <property type="match status" value="1"/>
</dbReference>
<dbReference type="InterPro" id="IPR001307">
    <property type="entry name" value="Thiosulphate_STrfase_CS"/>
</dbReference>
<dbReference type="GO" id="GO:0002098">
    <property type="term" value="P:tRNA wobble uridine modification"/>
    <property type="evidence" value="ECO:0007669"/>
    <property type="project" value="InterPro"/>
</dbReference>
<dbReference type="SMART" id="SM00450">
    <property type="entry name" value="RHOD"/>
    <property type="match status" value="1"/>
</dbReference>
<protein>
    <submittedName>
        <fullName evidence="3">tRNA 2-selenouridine(34) synthase MnmH</fullName>
    </submittedName>
</protein>
<gene>
    <name evidence="3" type="primary">mnmH</name>
    <name evidence="3" type="ORF">JIN82_10425</name>
</gene>
<dbReference type="EMBL" id="JAENIM010000039">
    <property type="protein sequence ID" value="MBK1791566.1"/>
    <property type="molecule type" value="Genomic_DNA"/>
</dbReference>
<dbReference type="InterPro" id="IPR001763">
    <property type="entry name" value="Rhodanese-like_dom"/>
</dbReference>
<reference evidence="3" key="1">
    <citation type="submission" date="2021-01" db="EMBL/GenBank/DDBJ databases">
        <title>Modified the classification status of verrucomicrobia.</title>
        <authorList>
            <person name="Feng X."/>
        </authorList>
    </citation>
    <scope>NUCLEOTIDE SEQUENCE</scope>
    <source>
        <strain evidence="3">_KCTC 22039</strain>
    </source>
</reference>
<dbReference type="Pfam" id="PF26341">
    <property type="entry name" value="AAA_SelU"/>
    <property type="match status" value="1"/>
</dbReference>
<dbReference type="PROSITE" id="PS50206">
    <property type="entry name" value="RHODANESE_3"/>
    <property type="match status" value="1"/>
</dbReference>
<dbReference type="PANTHER" id="PTHR30401">
    <property type="entry name" value="TRNA 2-SELENOURIDINE SYNTHASE"/>
    <property type="match status" value="1"/>
</dbReference>
<keyword evidence="1" id="KW-0711">Selenium</keyword>
<sequence length="360" mass="40836">MIPVASITLPSSLTEFDEIIDVRSPAEFAEDHIPGAINLPCLTNEQRAEVGTLDRKSAFEARRLGAALVTENMSRHLRTHFADKAKNYTPLIYCWRGGMRSRSCAFILCSIGWRARVIDRGYQHYRNFVIDQIEQFFDQGNVQLRVLSGLTGIGKTRLLYALEAAGEQVLDLEQLANHRGSTLGSSPDSSQPSQKYFESQLLDTLSKFDLSRPIYTESESNRIGKIHCPPSLWRQMKISQVVEITLPIEERASLLLTDYHHFVEHPETLYPLLDKLVPLRGHAKVEQWKQLIKEGKWREFVLSNLRDHYDLCYRVPGHEKSNYPAASHTVALTDHSPAAIEKAIAELTALPTQLHENATH</sequence>
<dbReference type="Pfam" id="PF00581">
    <property type="entry name" value="Rhodanese"/>
    <property type="match status" value="1"/>
</dbReference>
<dbReference type="InterPro" id="IPR036873">
    <property type="entry name" value="Rhodanese-like_dom_sf"/>
</dbReference>
<dbReference type="Gene3D" id="3.40.250.10">
    <property type="entry name" value="Rhodanese-like domain"/>
    <property type="match status" value="1"/>
</dbReference>